<reference evidence="3" key="1">
    <citation type="submission" date="2014-02" db="EMBL/GenBank/DDBJ databases">
        <authorList>
            <person name="Genoscope - CEA"/>
        </authorList>
    </citation>
    <scope>NUCLEOTIDE SEQUENCE</scope>
    <source>
        <strain evidence="3">LS3</strain>
    </source>
</reference>
<evidence type="ECO:0000259" key="2">
    <source>
        <dbReference type="PROSITE" id="PS50011"/>
    </source>
</evidence>
<feature type="region of interest" description="Disordered" evidence="1">
    <location>
        <begin position="694"/>
        <end position="733"/>
    </location>
</feature>
<dbReference type="Gene3D" id="3.30.200.20">
    <property type="entry name" value="Phosphorylase Kinase, domain 1"/>
    <property type="match status" value="1"/>
</dbReference>
<organism evidence="3">
    <name type="scientific">Blastobotrys adeninivorans</name>
    <name type="common">Yeast</name>
    <name type="synonym">Arxula adeninivorans</name>
    <dbReference type="NCBI Taxonomy" id="409370"/>
    <lineage>
        <taxon>Eukaryota</taxon>
        <taxon>Fungi</taxon>
        <taxon>Dikarya</taxon>
        <taxon>Ascomycota</taxon>
        <taxon>Saccharomycotina</taxon>
        <taxon>Dipodascomycetes</taxon>
        <taxon>Dipodascales</taxon>
        <taxon>Trichomonascaceae</taxon>
        <taxon>Blastobotrys</taxon>
    </lineage>
</organism>
<dbReference type="GO" id="GO:0004672">
    <property type="term" value="F:protein kinase activity"/>
    <property type="evidence" value="ECO:0007669"/>
    <property type="project" value="InterPro"/>
</dbReference>
<feature type="compositionally biased region" description="Acidic residues" evidence="1">
    <location>
        <begin position="723"/>
        <end position="733"/>
    </location>
</feature>
<feature type="domain" description="Protein kinase" evidence="2">
    <location>
        <begin position="17"/>
        <end position="348"/>
    </location>
</feature>
<dbReference type="InterPro" id="IPR016024">
    <property type="entry name" value="ARM-type_fold"/>
</dbReference>
<dbReference type="GO" id="GO:0005737">
    <property type="term" value="C:cytoplasm"/>
    <property type="evidence" value="ECO:0007669"/>
    <property type="project" value="TreeGrafter"/>
</dbReference>
<protein>
    <submittedName>
        <fullName evidence="3">ARAD1C28358p</fullName>
    </submittedName>
</protein>
<dbReference type="SMART" id="SM00220">
    <property type="entry name" value="S_TKc"/>
    <property type="match status" value="1"/>
</dbReference>
<dbReference type="SUPFAM" id="SSF56112">
    <property type="entry name" value="Protein kinase-like (PK-like)"/>
    <property type="match status" value="1"/>
</dbReference>
<dbReference type="PhylomeDB" id="A0A060T215"/>
<feature type="region of interest" description="Disordered" evidence="1">
    <location>
        <begin position="616"/>
        <end position="644"/>
    </location>
</feature>
<feature type="region of interest" description="Disordered" evidence="1">
    <location>
        <begin position="321"/>
        <end position="342"/>
    </location>
</feature>
<dbReference type="GO" id="GO:0006409">
    <property type="term" value="P:tRNA export from nucleus"/>
    <property type="evidence" value="ECO:0007669"/>
    <property type="project" value="TreeGrafter"/>
</dbReference>
<sequence>MDFLARTLGSFTGPSIPFNIGELVEGVNASIWSVHDGTAKSNGAPCTVFMFDTKGQGQRAVLAKNMLQKLRRLRLPGVLRIVDSFESETSIIIATERVRPLSSVLNDLSDDAKLWGLRSIMATVSTLSKQAGCIHGNINPDSSIFVNEAGEWVLGGFELAYQVGQDDSSIYSYASLVPGLGEYTPPETQKSGWGSQSSASTGATIDSWQVGTFIYDVFNGLHSSNRTGRGKIPSVAVWNIQKQLSASVPRQRVSVEKALESPAFTTPMTQISEQLSSLPIASDGQLMEFLRLADANASKMPPAFVHNKIVPQLVECLTRRLSGRPSSQPPSRPATPSAASAAPADTFVDPTVSVKCLTSVIQLAKSMDSAQFAKVVAPLIVTTFASPDRAIRLQLLTNITEYIDFLDKKTVSSKIFPLLSTGFHDSEPVIRENSVKSILPLMEKLNDRIINGELLRLLAKAQNDSQPQIRANTTILLGRIAEYFNTSSRASVLTAAFGKALKDSYSQSRIAALMALTATADTFTPPQICEKIIGVIGPTMLDKDASVRKLAHSTMEMFLNKIKTAAAGLGDSGEGATEDTADSKWSLGFVGRSSSAPVDAEANTVTTATTNVSGANGVSLSNPTDTTAPNTFGSITSTSTRPKAESSFMEPAQLANAFDDTPATSGNFYDTAFQDNAFDDDYDDNAWDDFETVEDDNKEVNTSNAQGSSKSLSNAASKLTLEPENDGDDGWDW</sequence>
<dbReference type="InterPro" id="IPR000719">
    <property type="entry name" value="Prot_kinase_dom"/>
</dbReference>
<reference evidence="3" key="2">
    <citation type="submission" date="2014-06" db="EMBL/GenBank/DDBJ databases">
        <title>The complete genome of Blastobotrys (Arxula) adeninivorans LS3 - a yeast of biotechnological interest.</title>
        <authorList>
            <person name="Kunze G."/>
            <person name="Gaillardin C."/>
            <person name="Czernicka M."/>
            <person name="Durrens P."/>
            <person name="Martin T."/>
            <person name="Boer E."/>
            <person name="Gabaldon T."/>
            <person name="Cruz J."/>
            <person name="Talla E."/>
            <person name="Marck C."/>
            <person name="Goffeau A."/>
            <person name="Barbe V."/>
            <person name="Baret P."/>
            <person name="Baronian K."/>
            <person name="Beier S."/>
            <person name="Bleykasten C."/>
            <person name="Bode R."/>
            <person name="Casaregola S."/>
            <person name="Despons L."/>
            <person name="Fairhead C."/>
            <person name="Giersberg M."/>
            <person name="Gierski P."/>
            <person name="Hahnel U."/>
            <person name="Hartmann A."/>
            <person name="Jankowska D."/>
            <person name="Jubin C."/>
            <person name="Jung P."/>
            <person name="Lafontaine I."/>
            <person name="Leh-Louis V."/>
            <person name="Lemaire M."/>
            <person name="Marcet-Houben M."/>
            <person name="Mascher M."/>
            <person name="Morel G."/>
            <person name="Richard G.-F."/>
            <person name="Riechen J."/>
            <person name="Sacerdot C."/>
            <person name="Sarkar A."/>
            <person name="Savel G."/>
            <person name="Schacherer J."/>
            <person name="Sherman D."/>
            <person name="Straub M.-L."/>
            <person name="Stein N."/>
            <person name="Thierry A."/>
            <person name="Trautwein-Schult A."/>
            <person name="Westhof E."/>
            <person name="Worch S."/>
            <person name="Dujon B."/>
            <person name="Souciet J.-L."/>
            <person name="Wincker P."/>
            <person name="Scholz U."/>
            <person name="Neuveglise N."/>
        </authorList>
    </citation>
    <scope>NUCLEOTIDE SEQUENCE</scope>
    <source>
        <strain evidence="3">LS3</strain>
    </source>
</reference>
<accession>A0A060T215</accession>
<dbReference type="Gene3D" id="1.25.10.10">
    <property type="entry name" value="Leucine-rich Repeat Variant"/>
    <property type="match status" value="1"/>
</dbReference>
<evidence type="ECO:0000256" key="1">
    <source>
        <dbReference type="SAM" id="MobiDB-lite"/>
    </source>
</evidence>
<dbReference type="GO" id="GO:0005524">
    <property type="term" value="F:ATP binding"/>
    <property type="evidence" value="ECO:0007669"/>
    <property type="project" value="InterPro"/>
</dbReference>
<dbReference type="InterPro" id="IPR011009">
    <property type="entry name" value="Kinase-like_dom_sf"/>
</dbReference>
<gene>
    <name evidence="3" type="ORF">GNLVRS02_ARAD1C28358g</name>
</gene>
<feature type="compositionally biased region" description="Polar residues" evidence="1">
    <location>
        <begin position="616"/>
        <end position="641"/>
    </location>
</feature>
<dbReference type="InterPro" id="IPR011989">
    <property type="entry name" value="ARM-like"/>
</dbReference>
<evidence type="ECO:0000313" key="3">
    <source>
        <dbReference type="EMBL" id="CDP35135.1"/>
    </source>
</evidence>
<name>A0A060T215_BLAAD</name>
<proteinExistence type="predicted"/>
<dbReference type="Gene3D" id="1.10.510.10">
    <property type="entry name" value="Transferase(Phosphotransferase) domain 1"/>
    <property type="match status" value="1"/>
</dbReference>
<dbReference type="PANTHER" id="PTHR12984">
    <property type="entry name" value="SCY1-RELATED S/T PROTEIN KINASE-LIKE"/>
    <property type="match status" value="1"/>
</dbReference>
<dbReference type="EMBL" id="HG937693">
    <property type="protein sequence ID" value="CDP35135.1"/>
    <property type="molecule type" value="Genomic_DNA"/>
</dbReference>
<dbReference type="PANTHER" id="PTHR12984:SF3">
    <property type="entry name" value="N-TERMINAL KINASE-LIKE PROTEIN"/>
    <property type="match status" value="1"/>
</dbReference>
<dbReference type="SUPFAM" id="SSF48371">
    <property type="entry name" value="ARM repeat"/>
    <property type="match status" value="1"/>
</dbReference>
<dbReference type="InterPro" id="IPR051177">
    <property type="entry name" value="CIK-Related_Protein"/>
</dbReference>
<feature type="compositionally biased region" description="Low complexity" evidence="1">
    <location>
        <begin position="708"/>
        <end position="719"/>
    </location>
</feature>
<dbReference type="PROSITE" id="PS50011">
    <property type="entry name" value="PROTEIN_KINASE_DOM"/>
    <property type="match status" value="1"/>
</dbReference>
<dbReference type="AlphaFoldDB" id="A0A060T215"/>